<proteinExistence type="predicted"/>
<keyword evidence="2" id="KW-1185">Reference proteome</keyword>
<sequence>MFFNEKFPYKKIIDLKTSSISTIESYPFYDKIFEIKRPEDRFFRLTNEIQNLLSPEFISGVFGPSLIAISTCFLKNNKPWKYFFYLFFRDDISSWLNLNRKDFKVGNDGAVQLGKQNLLEAQIKKAIGKNTYDVMNQISSFIKYDSVDSEVKEMVTGDVYNFICKLKNLKVKTISEKTKKFLDESMDENRFVFYFKEFANCH</sequence>
<evidence type="ECO:0000313" key="1">
    <source>
        <dbReference type="EMBL" id="MES1919510.1"/>
    </source>
</evidence>
<organism evidence="1 2">
    <name type="scientific">Bonamia ostreae</name>
    <dbReference type="NCBI Taxonomy" id="126728"/>
    <lineage>
        <taxon>Eukaryota</taxon>
        <taxon>Sar</taxon>
        <taxon>Rhizaria</taxon>
        <taxon>Endomyxa</taxon>
        <taxon>Ascetosporea</taxon>
        <taxon>Haplosporida</taxon>
        <taxon>Bonamia</taxon>
    </lineage>
</organism>
<dbReference type="EMBL" id="JBDODL010000312">
    <property type="protein sequence ID" value="MES1919510.1"/>
    <property type="molecule type" value="Genomic_DNA"/>
</dbReference>
<evidence type="ECO:0000313" key="2">
    <source>
        <dbReference type="Proteomes" id="UP001439008"/>
    </source>
</evidence>
<gene>
    <name evidence="1" type="ORF">MHBO_001328</name>
</gene>
<protein>
    <submittedName>
        <fullName evidence="1">Uncharacterized protein</fullName>
    </submittedName>
</protein>
<reference evidence="1 2" key="1">
    <citation type="journal article" date="2024" name="BMC Biol.">
        <title>Comparative genomics of Ascetosporea gives new insight into the evolutionary basis for animal parasitism in Rhizaria.</title>
        <authorList>
            <person name="Hiltunen Thoren M."/>
            <person name="Onut-Brannstrom I."/>
            <person name="Alfjorden A."/>
            <person name="Peckova H."/>
            <person name="Swords F."/>
            <person name="Hooper C."/>
            <person name="Holzer A.S."/>
            <person name="Bass D."/>
            <person name="Burki F."/>
        </authorList>
    </citation>
    <scope>NUCLEOTIDE SEQUENCE [LARGE SCALE GENOMIC DNA]</scope>
    <source>
        <strain evidence="1">20-A016</strain>
    </source>
</reference>
<dbReference type="Proteomes" id="UP001439008">
    <property type="component" value="Unassembled WGS sequence"/>
</dbReference>
<name>A0ABV2AIK7_9EUKA</name>
<comment type="caution">
    <text evidence="1">The sequence shown here is derived from an EMBL/GenBank/DDBJ whole genome shotgun (WGS) entry which is preliminary data.</text>
</comment>
<accession>A0ABV2AIK7</accession>